<dbReference type="InterPro" id="IPR011063">
    <property type="entry name" value="TilS/TtcA_N"/>
</dbReference>
<comment type="function">
    <text evidence="6">Ligates lysine onto the cytidine present at position 34 of the AUA codon-specific tRNA(Ile) that contains the anticodon CAU, in an ATP-dependent manner. Cytidine is converted to lysidine, thus changing the amino acid specificity of the tRNA from methionine to isoleucine.</text>
</comment>
<dbReference type="Pfam" id="PF01171">
    <property type="entry name" value="ATP_bind_3"/>
    <property type="match status" value="1"/>
</dbReference>
<accession>A0AA37TCV5</accession>
<keyword evidence="9" id="KW-1185">Reference proteome</keyword>
<keyword evidence="1 6" id="KW-0436">Ligase</keyword>
<evidence type="ECO:0000256" key="6">
    <source>
        <dbReference type="HAMAP-Rule" id="MF_01161"/>
    </source>
</evidence>
<evidence type="ECO:0000313" key="9">
    <source>
        <dbReference type="Proteomes" id="UP001157440"/>
    </source>
</evidence>
<gene>
    <name evidence="6" type="primary">tilS</name>
    <name evidence="8" type="ORF">GCM10007890_08850</name>
</gene>
<dbReference type="InterPro" id="IPR012094">
    <property type="entry name" value="tRNA_Ile_lys_synt"/>
</dbReference>
<name>A0AA37TCV5_9HYPH</name>
<dbReference type="EC" id="6.3.4.19" evidence="6"/>
<comment type="similarity">
    <text evidence="6">Belongs to the tRNA(Ile)-lysidine synthase family.</text>
</comment>
<evidence type="ECO:0000259" key="7">
    <source>
        <dbReference type="Pfam" id="PF01171"/>
    </source>
</evidence>
<dbReference type="AlphaFoldDB" id="A0AA37TCV5"/>
<sequence>MSGPGDPVLDALSPWLGRSTRDRPGVLLAVSGGPDSTALMHAAAILGRATGASVQVATVDHGLRAGSDAEAHAVGQAARSLGLVHAILPWSGPKPGTGLQDAARNARYALLAAQAEAIGAGLVLTAHTQDDQAETVLMRLAAGSGLAGLAGMRAERALAPGLRLGRPFLHLSKSALVAWCQARGIPYLRDPANVNPRFARARLRAAWPVLEREGLTPARLARLAARAARDEAALRSAAARALDTALLPGAATGAVLCLDGAALAALPDAVALRCLDLALSRAGGAPRRLERLEALVLESLLPALRRGAPIRRTLAGLLVAAEADGTVRFAPAPPRRRRAADAALAAGAPELLGNGDTPAYIGEVCTDGPEQPRGGSVLGVAHAKD</sequence>
<dbReference type="HAMAP" id="MF_01161">
    <property type="entry name" value="tRNA_Ile_lys_synt"/>
    <property type="match status" value="1"/>
</dbReference>
<evidence type="ECO:0000256" key="1">
    <source>
        <dbReference type="ARBA" id="ARBA00022598"/>
    </source>
</evidence>
<dbReference type="GO" id="GO:0005737">
    <property type="term" value="C:cytoplasm"/>
    <property type="evidence" value="ECO:0007669"/>
    <property type="project" value="UniProtKB-SubCell"/>
</dbReference>
<dbReference type="RefSeq" id="WP_373323721.1">
    <property type="nucleotide sequence ID" value="NZ_BPQZ01000007.1"/>
</dbReference>
<feature type="binding site" evidence="6">
    <location>
        <begin position="31"/>
        <end position="36"/>
    </location>
    <ligand>
        <name>ATP</name>
        <dbReference type="ChEBI" id="CHEBI:30616"/>
    </ligand>
</feature>
<evidence type="ECO:0000313" key="8">
    <source>
        <dbReference type="EMBL" id="GLS68873.1"/>
    </source>
</evidence>
<dbReference type="CDD" id="cd01992">
    <property type="entry name" value="TilS_N"/>
    <property type="match status" value="1"/>
</dbReference>
<keyword evidence="4 6" id="KW-0067">ATP-binding</keyword>
<dbReference type="InterPro" id="IPR012795">
    <property type="entry name" value="tRNA_Ile_lys_synt_N"/>
</dbReference>
<dbReference type="PANTHER" id="PTHR43033:SF1">
    <property type="entry name" value="TRNA(ILE)-LYSIDINE SYNTHASE-RELATED"/>
    <property type="match status" value="1"/>
</dbReference>
<proteinExistence type="inferred from homology"/>
<keyword evidence="2 6" id="KW-0819">tRNA processing</keyword>
<evidence type="ECO:0000256" key="2">
    <source>
        <dbReference type="ARBA" id="ARBA00022694"/>
    </source>
</evidence>
<feature type="domain" description="tRNA(Ile)-lysidine/2-thiocytidine synthase N-terminal" evidence="7">
    <location>
        <begin position="26"/>
        <end position="205"/>
    </location>
</feature>
<comment type="domain">
    <text evidence="6">The N-terminal region contains the highly conserved SGGXDS motif, predicted to be a P-loop motif involved in ATP binding.</text>
</comment>
<comment type="catalytic activity">
    <reaction evidence="5 6">
        <text>cytidine(34) in tRNA(Ile2) + L-lysine + ATP = lysidine(34) in tRNA(Ile2) + AMP + diphosphate + H(+)</text>
        <dbReference type="Rhea" id="RHEA:43744"/>
        <dbReference type="Rhea" id="RHEA-COMP:10625"/>
        <dbReference type="Rhea" id="RHEA-COMP:10670"/>
        <dbReference type="ChEBI" id="CHEBI:15378"/>
        <dbReference type="ChEBI" id="CHEBI:30616"/>
        <dbReference type="ChEBI" id="CHEBI:32551"/>
        <dbReference type="ChEBI" id="CHEBI:33019"/>
        <dbReference type="ChEBI" id="CHEBI:82748"/>
        <dbReference type="ChEBI" id="CHEBI:83665"/>
        <dbReference type="ChEBI" id="CHEBI:456215"/>
        <dbReference type="EC" id="6.3.4.19"/>
    </reaction>
</comment>
<comment type="caution">
    <text evidence="8">The sequence shown here is derived from an EMBL/GenBank/DDBJ whole genome shotgun (WGS) entry which is preliminary data.</text>
</comment>
<keyword evidence="6" id="KW-0963">Cytoplasm</keyword>
<dbReference type="SUPFAM" id="SSF52402">
    <property type="entry name" value="Adenine nucleotide alpha hydrolases-like"/>
    <property type="match status" value="1"/>
</dbReference>
<dbReference type="NCBIfam" id="TIGR02432">
    <property type="entry name" value="lysidine_TilS_N"/>
    <property type="match status" value="1"/>
</dbReference>
<organism evidence="8 9">
    <name type="scientific">Methylobacterium tardum</name>
    <dbReference type="NCBI Taxonomy" id="374432"/>
    <lineage>
        <taxon>Bacteria</taxon>
        <taxon>Pseudomonadati</taxon>
        <taxon>Pseudomonadota</taxon>
        <taxon>Alphaproteobacteria</taxon>
        <taxon>Hyphomicrobiales</taxon>
        <taxon>Methylobacteriaceae</taxon>
        <taxon>Methylobacterium</taxon>
    </lineage>
</organism>
<dbReference type="GO" id="GO:0032267">
    <property type="term" value="F:tRNA(Ile)-lysidine synthase activity"/>
    <property type="evidence" value="ECO:0007669"/>
    <property type="project" value="UniProtKB-EC"/>
</dbReference>
<dbReference type="PANTHER" id="PTHR43033">
    <property type="entry name" value="TRNA(ILE)-LYSIDINE SYNTHASE-RELATED"/>
    <property type="match status" value="1"/>
</dbReference>
<evidence type="ECO:0000256" key="5">
    <source>
        <dbReference type="ARBA" id="ARBA00048539"/>
    </source>
</evidence>
<dbReference type="GO" id="GO:0006400">
    <property type="term" value="P:tRNA modification"/>
    <property type="evidence" value="ECO:0007669"/>
    <property type="project" value="UniProtKB-UniRule"/>
</dbReference>
<comment type="subcellular location">
    <subcellularLocation>
        <location evidence="6">Cytoplasm</location>
    </subcellularLocation>
</comment>
<dbReference type="GO" id="GO:0005524">
    <property type="term" value="F:ATP binding"/>
    <property type="evidence" value="ECO:0007669"/>
    <property type="project" value="UniProtKB-UniRule"/>
</dbReference>
<evidence type="ECO:0000256" key="3">
    <source>
        <dbReference type="ARBA" id="ARBA00022741"/>
    </source>
</evidence>
<keyword evidence="3 6" id="KW-0547">Nucleotide-binding</keyword>
<dbReference type="InterPro" id="IPR014729">
    <property type="entry name" value="Rossmann-like_a/b/a_fold"/>
</dbReference>
<dbReference type="EMBL" id="BSPL01000008">
    <property type="protein sequence ID" value="GLS68873.1"/>
    <property type="molecule type" value="Genomic_DNA"/>
</dbReference>
<protein>
    <recommendedName>
        <fullName evidence="6">tRNA(Ile)-lysidine synthase</fullName>
        <ecNumber evidence="6">6.3.4.19</ecNumber>
    </recommendedName>
    <alternativeName>
        <fullName evidence="6">tRNA(Ile)-2-lysyl-cytidine synthase</fullName>
    </alternativeName>
    <alternativeName>
        <fullName evidence="6">tRNA(Ile)-lysidine synthetase</fullName>
    </alternativeName>
</protein>
<dbReference type="Proteomes" id="UP001157440">
    <property type="component" value="Unassembled WGS sequence"/>
</dbReference>
<reference evidence="9" key="1">
    <citation type="journal article" date="2019" name="Int. J. Syst. Evol. Microbiol.">
        <title>The Global Catalogue of Microorganisms (GCM) 10K type strain sequencing project: providing services to taxonomists for standard genome sequencing and annotation.</title>
        <authorList>
            <consortium name="The Broad Institute Genomics Platform"/>
            <consortium name="The Broad Institute Genome Sequencing Center for Infectious Disease"/>
            <person name="Wu L."/>
            <person name="Ma J."/>
        </authorList>
    </citation>
    <scope>NUCLEOTIDE SEQUENCE [LARGE SCALE GENOMIC DNA]</scope>
    <source>
        <strain evidence="9">NBRC 103632</strain>
    </source>
</reference>
<dbReference type="Gene3D" id="3.40.50.620">
    <property type="entry name" value="HUPs"/>
    <property type="match status" value="1"/>
</dbReference>
<evidence type="ECO:0000256" key="4">
    <source>
        <dbReference type="ARBA" id="ARBA00022840"/>
    </source>
</evidence>